<evidence type="ECO:0000313" key="2">
    <source>
        <dbReference type="Proteomes" id="UP001065593"/>
    </source>
</evidence>
<evidence type="ECO:0008006" key="3">
    <source>
        <dbReference type="Google" id="ProtNLM"/>
    </source>
</evidence>
<name>A0ABQ5NII8_9BACI</name>
<proteinExistence type="predicted"/>
<comment type="caution">
    <text evidence="1">The sequence shown here is derived from an EMBL/GenBank/DDBJ whole genome shotgun (WGS) entry which is preliminary data.</text>
</comment>
<organism evidence="1 2">
    <name type="scientific">Lysinibacillus piscis</name>
    <dbReference type="NCBI Taxonomy" id="2518931"/>
    <lineage>
        <taxon>Bacteria</taxon>
        <taxon>Bacillati</taxon>
        <taxon>Bacillota</taxon>
        <taxon>Bacilli</taxon>
        <taxon>Bacillales</taxon>
        <taxon>Bacillaceae</taxon>
        <taxon>Lysinibacillus</taxon>
    </lineage>
</organism>
<accession>A0ABQ5NII8</accession>
<dbReference type="EMBL" id="BRZA01000001">
    <property type="protein sequence ID" value="GLC87859.1"/>
    <property type="molecule type" value="Genomic_DNA"/>
</dbReference>
<keyword evidence="2" id="KW-1185">Reference proteome</keyword>
<reference evidence="1" key="1">
    <citation type="submission" date="2022-08" db="EMBL/GenBank/DDBJ databases">
        <title>Draft genome sequence of Lysinibacillus sp. strain KH24.</title>
        <authorList>
            <person name="Kanbe H."/>
            <person name="Itoh H."/>
        </authorList>
    </citation>
    <scope>NUCLEOTIDE SEQUENCE</scope>
    <source>
        <strain evidence="1">KH24</strain>
    </source>
</reference>
<gene>
    <name evidence="1" type="ORF">LYSBPC_09860</name>
</gene>
<sequence>MSLKSSKLKLGKAMLAGAMAFGAIGSIGVVELANPIQAEAGMISYETNVRFIGTNLIEHNFQFFVDTTASHTGRIANWYIKDSNKNVKLSGISSVITEESFNGFWNTGLVTTNVASLPSGTYEVLYIYNAGGVEHRSSDYFTK</sequence>
<dbReference type="Proteomes" id="UP001065593">
    <property type="component" value="Unassembled WGS sequence"/>
</dbReference>
<dbReference type="RefSeq" id="WP_264987574.1">
    <property type="nucleotide sequence ID" value="NZ_BRZA01000001.1"/>
</dbReference>
<protein>
    <recommendedName>
        <fullName evidence="3">DUF5065 domain-containing protein</fullName>
    </recommendedName>
</protein>
<evidence type="ECO:0000313" key="1">
    <source>
        <dbReference type="EMBL" id="GLC87859.1"/>
    </source>
</evidence>